<feature type="transmembrane region" description="Helical" evidence="7">
    <location>
        <begin position="121"/>
        <end position="142"/>
    </location>
</feature>
<feature type="domain" description="ABC transmembrane type-1" evidence="8">
    <location>
        <begin position="57"/>
        <end position="237"/>
    </location>
</feature>
<dbReference type="Pfam" id="PF00528">
    <property type="entry name" value="BPD_transp_1"/>
    <property type="match status" value="1"/>
</dbReference>
<evidence type="ECO:0000256" key="7">
    <source>
        <dbReference type="RuleBase" id="RU363032"/>
    </source>
</evidence>
<comment type="subcellular location">
    <subcellularLocation>
        <location evidence="1 7">Cell membrane</location>
        <topology evidence="1 7">Multi-pass membrane protein</topology>
    </subcellularLocation>
</comment>
<dbReference type="SUPFAM" id="SSF161098">
    <property type="entry name" value="MetI-like"/>
    <property type="match status" value="1"/>
</dbReference>
<organism evidence="9 10">
    <name type="scientific">Thermaerobacter composti</name>
    <dbReference type="NCBI Taxonomy" id="554949"/>
    <lineage>
        <taxon>Bacteria</taxon>
        <taxon>Bacillati</taxon>
        <taxon>Bacillota</taxon>
        <taxon>Clostridia</taxon>
        <taxon>Eubacteriales</taxon>
        <taxon>Clostridiales Family XVII. Incertae Sedis</taxon>
        <taxon>Thermaerobacter</taxon>
    </lineage>
</organism>
<feature type="transmembrane region" description="Helical" evidence="7">
    <location>
        <begin position="65"/>
        <end position="88"/>
    </location>
</feature>
<evidence type="ECO:0000313" key="9">
    <source>
        <dbReference type="EMBL" id="WPD18523.1"/>
    </source>
</evidence>
<keyword evidence="10" id="KW-1185">Reference proteome</keyword>
<dbReference type="InterPro" id="IPR035906">
    <property type="entry name" value="MetI-like_sf"/>
</dbReference>
<feature type="transmembrane region" description="Helical" evidence="7">
    <location>
        <begin position="95"/>
        <end position="115"/>
    </location>
</feature>
<protein>
    <submittedName>
        <fullName evidence="9">ABC transporter permease</fullName>
    </submittedName>
</protein>
<keyword evidence="3" id="KW-1003">Cell membrane</keyword>
<evidence type="ECO:0000313" key="10">
    <source>
        <dbReference type="Proteomes" id="UP001304683"/>
    </source>
</evidence>
<keyword evidence="6 7" id="KW-0472">Membrane</keyword>
<evidence type="ECO:0000256" key="5">
    <source>
        <dbReference type="ARBA" id="ARBA00022989"/>
    </source>
</evidence>
<feature type="transmembrane region" description="Helical" evidence="7">
    <location>
        <begin position="186"/>
        <end position="208"/>
    </location>
</feature>
<dbReference type="RefSeq" id="WP_318750351.1">
    <property type="nucleotide sequence ID" value="NZ_CP132508.1"/>
</dbReference>
<dbReference type="Gene3D" id="1.10.3720.10">
    <property type="entry name" value="MetI-like"/>
    <property type="match status" value="1"/>
</dbReference>
<evidence type="ECO:0000256" key="1">
    <source>
        <dbReference type="ARBA" id="ARBA00004651"/>
    </source>
</evidence>
<dbReference type="InterPro" id="IPR000515">
    <property type="entry name" value="MetI-like"/>
</dbReference>
<proteinExistence type="inferred from homology"/>
<evidence type="ECO:0000259" key="8">
    <source>
        <dbReference type="PROSITE" id="PS50928"/>
    </source>
</evidence>
<dbReference type="Proteomes" id="UP001304683">
    <property type="component" value="Chromosome"/>
</dbReference>
<dbReference type="PANTHER" id="PTHR30151:SF16">
    <property type="entry name" value="ABC TRANSPORTER PERMEASE PROTEIN"/>
    <property type="match status" value="1"/>
</dbReference>
<sequence length="252" mass="27195">MFYRKNVQLGVIIVTIIGLWAVGSGLGIIPRGFFPSPGEVVKALVQMIITGTLWNELGKSLVRMVQYYVVASILGLSTGLLLGMWSAAARFARPLLNFANSLSGIAWLPLAMMWFGIGEPTIGFVTANGVFFVVAVNTIAGVQAVPRAYEYGLRVLGAGRIRIILQVLIPGAIPSVLNGLRLGLGFGWRALIAAEMAAAPSGIGYLIYQSSYNFRNDVMVASILLLGIVALALDRVIFTFAERRTMERWGMA</sequence>
<name>A0ABZ0QM08_9FIRM</name>
<keyword evidence="5 7" id="KW-1133">Transmembrane helix</keyword>
<feature type="transmembrane region" description="Helical" evidence="7">
    <location>
        <begin position="7"/>
        <end position="29"/>
    </location>
</feature>
<reference evidence="9 10" key="1">
    <citation type="submission" date="2023-08" db="EMBL/GenBank/DDBJ databases">
        <title>Genome sequence of Thermaerobacter compostii strain Ins1, a spore-forming filamentous bacterium isolated from a deep geothermal reservoir.</title>
        <authorList>
            <person name="Bregnard D."/>
            <person name="Gonzalez D."/>
            <person name="Junier P."/>
        </authorList>
    </citation>
    <scope>NUCLEOTIDE SEQUENCE [LARGE SCALE GENOMIC DNA]</scope>
    <source>
        <strain evidence="9 10">Ins1</strain>
    </source>
</reference>
<keyword evidence="2 7" id="KW-0813">Transport</keyword>
<dbReference type="PROSITE" id="PS50928">
    <property type="entry name" value="ABC_TM1"/>
    <property type="match status" value="1"/>
</dbReference>
<accession>A0ABZ0QM08</accession>
<comment type="similarity">
    <text evidence="7">Belongs to the binding-protein-dependent transport system permease family.</text>
</comment>
<gene>
    <name evidence="9" type="ORF">Q5761_09150</name>
</gene>
<dbReference type="EMBL" id="CP132508">
    <property type="protein sequence ID" value="WPD18523.1"/>
    <property type="molecule type" value="Genomic_DNA"/>
</dbReference>
<evidence type="ECO:0000256" key="6">
    <source>
        <dbReference type="ARBA" id="ARBA00023136"/>
    </source>
</evidence>
<dbReference type="CDD" id="cd06261">
    <property type="entry name" value="TM_PBP2"/>
    <property type="match status" value="1"/>
</dbReference>
<feature type="transmembrane region" description="Helical" evidence="7">
    <location>
        <begin position="220"/>
        <end position="241"/>
    </location>
</feature>
<evidence type="ECO:0000256" key="4">
    <source>
        <dbReference type="ARBA" id="ARBA00022692"/>
    </source>
</evidence>
<evidence type="ECO:0000256" key="3">
    <source>
        <dbReference type="ARBA" id="ARBA00022475"/>
    </source>
</evidence>
<evidence type="ECO:0000256" key="2">
    <source>
        <dbReference type="ARBA" id="ARBA00022448"/>
    </source>
</evidence>
<keyword evidence="4 7" id="KW-0812">Transmembrane</keyword>
<dbReference type="PANTHER" id="PTHR30151">
    <property type="entry name" value="ALKANE SULFONATE ABC TRANSPORTER-RELATED, MEMBRANE SUBUNIT"/>
    <property type="match status" value="1"/>
</dbReference>